<keyword evidence="4" id="KW-1185">Reference proteome</keyword>
<keyword evidence="1" id="KW-0732">Signal</keyword>
<sequence>MKKNIQTFAWLFSAGSLFVACNNDDNSTIIEENTFGAAELYFDNGVNGDKLVLGSSYSNSNSETLTINRFNYIISNIVLIKSDGTEYIYPKAKSYFIISEEADLHTVQLENIPAGDYVKVRFGLGVDQQKYLEGETAQQEFWDYAVQHNLTWTWSTGYRFINFEGTFKPAHAAKHEDHEEPETGTPGLFNFQIHQGSNTSTDNYREITLNLPTTARIRQTDKPSIHIVADANKITDGRNKILLQDNLNAAGTNASIMGGENLIKIAENTLQMFFVDHVHNGSGSHH</sequence>
<dbReference type="PROSITE" id="PS51257">
    <property type="entry name" value="PROKAR_LIPOPROTEIN"/>
    <property type="match status" value="1"/>
</dbReference>
<name>A0A5M6CZZ5_9FLAO</name>
<feature type="signal peptide" evidence="1">
    <location>
        <begin position="1"/>
        <end position="19"/>
    </location>
</feature>
<evidence type="ECO:0000256" key="1">
    <source>
        <dbReference type="SAM" id="SignalP"/>
    </source>
</evidence>
<dbReference type="Proteomes" id="UP000325141">
    <property type="component" value="Unassembled WGS sequence"/>
</dbReference>
<gene>
    <name evidence="3" type="ORF">F0460_02315</name>
</gene>
<dbReference type="Pfam" id="PF20243">
    <property type="entry name" value="MbnP"/>
    <property type="match status" value="1"/>
</dbReference>
<evidence type="ECO:0000259" key="2">
    <source>
        <dbReference type="Pfam" id="PF20243"/>
    </source>
</evidence>
<organism evidence="3 4">
    <name type="scientific">Paenimyroides baculatum</name>
    <dbReference type="NCBI Taxonomy" id="2608000"/>
    <lineage>
        <taxon>Bacteria</taxon>
        <taxon>Pseudomonadati</taxon>
        <taxon>Bacteroidota</taxon>
        <taxon>Flavobacteriia</taxon>
        <taxon>Flavobacteriales</taxon>
        <taxon>Flavobacteriaceae</taxon>
        <taxon>Paenimyroides</taxon>
    </lineage>
</organism>
<dbReference type="EMBL" id="VWSG01000001">
    <property type="protein sequence ID" value="KAA5538455.1"/>
    <property type="molecule type" value="Genomic_DNA"/>
</dbReference>
<accession>A0A5M6CZZ5</accession>
<protein>
    <recommendedName>
        <fullName evidence="2">Copper-binding protein MbnP-like domain-containing protein</fullName>
    </recommendedName>
</protein>
<dbReference type="AlphaFoldDB" id="A0A5M6CZZ5"/>
<evidence type="ECO:0000313" key="3">
    <source>
        <dbReference type="EMBL" id="KAA5538455.1"/>
    </source>
</evidence>
<feature type="chain" id="PRO_5024372765" description="Copper-binding protein MbnP-like domain-containing protein" evidence="1">
    <location>
        <begin position="20"/>
        <end position="286"/>
    </location>
</feature>
<dbReference type="RefSeq" id="WP_150009856.1">
    <property type="nucleotide sequence ID" value="NZ_VWSG01000001.1"/>
</dbReference>
<evidence type="ECO:0000313" key="4">
    <source>
        <dbReference type="Proteomes" id="UP000325141"/>
    </source>
</evidence>
<dbReference type="InterPro" id="IPR046863">
    <property type="entry name" value="MbnP-like_dom"/>
</dbReference>
<feature type="domain" description="Copper-binding protein MbnP-like" evidence="2">
    <location>
        <begin position="38"/>
        <end position="244"/>
    </location>
</feature>
<reference evidence="3 4" key="1">
    <citation type="submission" date="2019-09" db="EMBL/GenBank/DDBJ databases">
        <title>Genome sequence and assembly of Flavobacterium sp.</title>
        <authorList>
            <person name="Chhetri G."/>
        </authorList>
    </citation>
    <scope>NUCLEOTIDE SEQUENCE [LARGE SCALE GENOMIC DNA]</scope>
    <source>
        <strain evidence="3 4">SNL9</strain>
    </source>
</reference>
<comment type="caution">
    <text evidence="3">The sequence shown here is derived from an EMBL/GenBank/DDBJ whole genome shotgun (WGS) entry which is preliminary data.</text>
</comment>
<proteinExistence type="predicted"/>